<proteinExistence type="predicted"/>
<keyword evidence="3" id="KW-1185">Reference proteome</keyword>
<dbReference type="AlphaFoldDB" id="A0A9K3L0C1"/>
<comment type="caution">
    <text evidence="2">The sequence shown here is derived from an EMBL/GenBank/DDBJ whole genome shotgun (WGS) entry which is preliminary data.</text>
</comment>
<name>A0A9K3L0C1_9STRA</name>
<protein>
    <submittedName>
        <fullName evidence="2">Uncharacterized protein</fullName>
    </submittedName>
</protein>
<keyword evidence="1" id="KW-1133">Transmembrane helix</keyword>
<gene>
    <name evidence="2" type="ORF">IV203_009348</name>
</gene>
<evidence type="ECO:0000313" key="3">
    <source>
        <dbReference type="Proteomes" id="UP000693970"/>
    </source>
</evidence>
<accession>A0A9K3L0C1</accession>
<dbReference type="EMBL" id="JAGRRH010000017">
    <property type="protein sequence ID" value="KAG7353299.1"/>
    <property type="molecule type" value="Genomic_DNA"/>
</dbReference>
<reference evidence="2" key="2">
    <citation type="submission" date="2021-04" db="EMBL/GenBank/DDBJ databases">
        <authorList>
            <person name="Podell S."/>
        </authorList>
    </citation>
    <scope>NUCLEOTIDE SEQUENCE</scope>
    <source>
        <strain evidence="2">Hildebrandi</strain>
    </source>
</reference>
<dbReference type="Proteomes" id="UP000693970">
    <property type="component" value="Unassembled WGS sequence"/>
</dbReference>
<feature type="transmembrane region" description="Helical" evidence="1">
    <location>
        <begin position="28"/>
        <end position="45"/>
    </location>
</feature>
<reference evidence="2" key="1">
    <citation type="journal article" date="2021" name="Sci. Rep.">
        <title>Diploid genomic architecture of Nitzschia inconspicua, an elite biomass production diatom.</title>
        <authorList>
            <person name="Oliver A."/>
            <person name="Podell S."/>
            <person name="Pinowska A."/>
            <person name="Traller J.C."/>
            <person name="Smith S.R."/>
            <person name="McClure R."/>
            <person name="Beliaev A."/>
            <person name="Bohutskyi P."/>
            <person name="Hill E.A."/>
            <person name="Rabines A."/>
            <person name="Zheng H."/>
            <person name="Allen L.Z."/>
            <person name="Kuo A."/>
            <person name="Grigoriev I.V."/>
            <person name="Allen A.E."/>
            <person name="Hazlebeck D."/>
            <person name="Allen E.E."/>
        </authorList>
    </citation>
    <scope>NUCLEOTIDE SEQUENCE</scope>
    <source>
        <strain evidence="2">Hildebrandi</strain>
    </source>
</reference>
<keyword evidence="1" id="KW-0812">Transmembrane</keyword>
<dbReference type="OrthoDB" id="2163268at2759"/>
<sequence length="267" mass="29552">MTAPDASTALLVGKNVAESAPVNKSRKILYLVLGLLVGAFIGSFSRRVEDLYAARVHLPWAARSFSLSDLKEGGLLLSVGDMISSLINDPNDSSEKPWEAEGQHLEEGEILYFSFAPIVKGGSEVLTSKFQLYKNYISTADFLDRENGLPNPRKSNIAKYGDLFGIGDEDMMDSILNQRGVRIIEGNVFEIDGIRFGMEICLDDRMGVLWENLQQDNSSLVDVHLITSRTSAGMSIERGPTNTSSSSRRRLPYGWRGFFSCMSTHRS</sequence>
<evidence type="ECO:0000313" key="2">
    <source>
        <dbReference type="EMBL" id="KAG7353299.1"/>
    </source>
</evidence>
<evidence type="ECO:0000256" key="1">
    <source>
        <dbReference type="SAM" id="Phobius"/>
    </source>
</evidence>
<keyword evidence="1" id="KW-0472">Membrane</keyword>
<organism evidence="2 3">
    <name type="scientific">Nitzschia inconspicua</name>
    <dbReference type="NCBI Taxonomy" id="303405"/>
    <lineage>
        <taxon>Eukaryota</taxon>
        <taxon>Sar</taxon>
        <taxon>Stramenopiles</taxon>
        <taxon>Ochrophyta</taxon>
        <taxon>Bacillariophyta</taxon>
        <taxon>Bacillariophyceae</taxon>
        <taxon>Bacillariophycidae</taxon>
        <taxon>Bacillariales</taxon>
        <taxon>Bacillariaceae</taxon>
        <taxon>Nitzschia</taxon>
    </lineage>
</organism>